<feature type="chain" id="PRO_5030176992" evidence="1">
    <location>
        <begin position="20"/>
        <end position="216"/>
    </location>
</feature>
<accession>G4FEN3</accession>
<dbReference type="EMBL" id="AE000512">
    <property type="protein sequence ID" value="AAD36191.1"/>
    <property type="molecule type" value="Genomic_DNA"/>
</dbReference>
<dbReference type="RefSeq" id="WP_004080308.1">
    <property type="nucleotide sequence ID" value="NC_000853.1"/>
</dbReference>
<keyword evidence="3" id="KW-1185">Reference proteome</keyword>
<evidence type="ECO:0000313" key="3">
    <source>
        <dbReference type="Proteomes" id="UP000008183"/>
    </source>
</evidence>
<evidence type="ECO:0000313" key="2">
    <source>
        <dbReference type="EMBL" id="AAD36191.1"/>
    </source>
</evidence>
<dbReference type="KEGG" id="tmw:THMA_1138"/>
<dbReference type="OrthoDB" id="36993at2"/>
<dbReference type="Proteomes" id="UP000008183">
    <property type="component" value="Chromosome"/>
</dbReference>
<dbReference type="AlphaFoldDB" id="Q9X0J9"/>
<organism evidence="2 3">
    <name type="scientific">Thermotoga maritima (strain ATCC 43589 / DSM 3109 / JCM 10099 / NBRC 100826 / MSB8)</name>
    <dbReference type="NCBI Taxonomy" id="243274"/>
    <lineage>
        <taxon>Bacteria</taxon>
        <taxon>Thermotogati</taxon>
        <taxon>Thermotogota</taxon>
        <taxon>Thermotogae</taxon>
        <taxon>Thermotogales</taxon>
        <taxon>Thermotogaceae</taxon>
        <taxon>Thermotoga</taxon>
    </lineage>
</organism>
<proteinExistence type="predicted"/>
<dbReference type="KEGG" id="tma:TM1115"/>
<evidence type="ECO:0000256" key="1">
    <source>
        <dbReference type="SAM" id="SignalP"/>
    </source>
</evidence>
<feature type="signal peptide" evidence="1">
    <location>
        <begin position="1"/>
        <end position="19"/>
    </location>
</feature>
<sequence>MRRLLLIMLALVVSSMFFAGFVDVYAYEGDPDNAKAFVSMGDSGHCNRHVWEIPMTLEVQVAQWVHWNLTGTKWTWFVRKPGTYVANCITATLQSNSDLEITFSGFDHLKYATGTSVNDTIEVEYAFGQQVYSIPEDNWTPAPDLNSVELLVPDSRVLHNGATYKLWNRIHVVRCNSASTYRDSGIIMLTLKNQKPWIDDEGNYADDLEKYVNNQR</sequence>
<dbReference type="InParanoid" id="Q9X0J9"/>
<gene>
    <name evidence="2" type="ordered locus">TM_1115</name>
</gene>
<dbReference type="KEGG" id="tmm:Tmari_1121"/>
<dbReference type="DNASU" id="898650"/>
<protein>
    <submittedName>
        <fullName evidence="2">Uncharacterized protein</fullName>
    </submittedName>
</protein>
<dbReference type="PATRIC" id="fig|243274.17.peg.1119"/>
<dbReference type="EnsemblBacteria" id="AAD36191">
    <property type="protein sequence ID" value="AAD36191"/>
    <property type="gene ID" value="TM_1115"/>
</dbReference>
<dbReference type="PaxDb" id="243274-THEMA_08770"/>
<accession>Q9X0J9</accession>
<dbReference type="KEGG" id="tmi:THEMA_08770"/>
<reference evidence="2 3" key="1">
    <citation type="journal article" date="1999" name="Nature">
        <title>Evidence for lateral gene transfer between Archaea and Bacteria from genome sequence of Thermotoga maritima.</title>
        <authorList>
            <person name="Nelson K.E."/>
            <person name="Clayton R.A."/>
            <person name="Gill S.R."/>
            <person name="Gwinn M.L."/>
            <person name="Dodson R.J."/>
            <person name="Haft D.H."/>
            <person name="Hickey E.K."/>
            <person name="Peterson J.D."/>
            <person name="Nelson W.C."/>
            <person name="Ketchum K.A."/>
            <person name="McDonald L."/>
            <person name="Utterback T.R."/>
            <person name="Malek J.A."/>
            <person name="Linher K.D."/>
            <person name="Garrett M.M."/>
            <person name="Stewart A.M."/>
            <person name="Cotton M.D."/>
            <person name="Pratt M.S."/>
            <person name="Phillips C.A."/>
            <person name="Richardson D."/>
            <person name="Heidelberg J."/>
            <person name="Sutton G.G."/>
            <person name="Fleischmann R.D."/>
            <person name="White O."/>
            <person name="Salzberg S.L."/>
            <person name="Smith H.O."/>
            <person name="Venter J.C."/>
            <person name="Fraser C.M."/>
        </authorList>
    </citation>
    <scope>NUCLEOTIDE SEQUENCE [LARGE SCALE GENOMIC DNA]</scope>
    <source>
        <strain evidence="3">ATCC 43589 / DSM 3109 / JCM 10099 / NBRC 100826 / MSB8</strain>
    </source>
</reference>
<dbReference type="PIR" id="H72291">
    <property type="entry name" value="H72291"/>
</dbReference>
<name>Q9X0J9_THEMA</name>
<keyword evidence="1" id="KW-0732">Signal</keyword>